<comment type="pathway">
    <text evidence="1 9">Isoprenoid biosynthesis; isopentenyl diphosphate biosynthesis via DXP pathway; isopentenyl diphosphate from 1-deoxy-D-xylulose 5-phosphate: step 1/6.</text>
</comment>
<feature type="binding site" evidence="9">
    <location>
        <position position="126"/>
    </location>
    <ligand>
        <name>1-deoxy-D-xylulose 5-phosphate</name>
        <dbReference type="ChEBI" id="CHEBI:57792"/>
    </ligand>
</feature>
<feature type="binding site" evidence="9">
    <location>
        <position position="224"/>
    </location>
    <ligand>
        <name>1-deoxy-D-xylulose 5-phosphate</name>
        <dbReference type="ChEBI" id="CHEBI:57792"/>
    </ligand>
</feature>
<dbReference type="InterPro" id="IPR026877">
    <property type="entry name" value="DXPR_C"/>
</dbReference>
<dbReference type="AlphaFoldDB" id="A0A975J213"/>
<dbReference type="SUPFAM" id="SSF69055">
    <property type="entry name" value="1-deoxy-D-xylulose-5-phosphate reductoisomerase, C-terminal domain"/>
    <property type="match status" value="1"/>
</dbReference>
<keyword evidence="5 9" id="KW-0560">Oxidoreductase</keyword>
<comment type="similarity">
    <text evidence="2 9">Belongs to the DXR family.</text>
</comment>
<dbReference type="InterPro" id="IPR013644">
    <property type="entry name" value="DXP_reductoisomerase_C"/>
</dbReference>
<dbReference type="Pfam" id="PF02670">
    <property type="entry name" value="DXP_reductoisom"/>
    <property type="match status" value="1"/>
</dbReference>
<dbReference type="GO" id="GO:0030145">
    <property type="term" value="F:manganese ion binding"/>
    <property type="evidence" value="ECO:0007669"/>
    <property type="project" value="TreeGrafter"/>
</dbReference>
<dbReference type="Pfam" id="PF08436">
    <property type="entry name" value="DXP_redisom_C"/>
    <property type="match status" value="1"/>
</dbReference>
<feature type="domain" description="1-deoxy-D-xylulose 5-phosphate reductoisomerase N-terminal" evidence="10">
    <location>
        <begin position="8"/>
        <end position="133"/>
    </location>
</feature>
<comment type="catalytic activity">
    <reaction evidence="8">
        <text>2-C-methyl-D-erythritol 4-phosphate + NADP(+) = 1-deoxy-D-xylulose 5-phosphate + NADPH + H(+)</text>
        <dbReference type="Rhea" id="RHEA:13717"/>
        <dbReference type="ChEBI" id="CHEBI:15378"/>
        <dbReference type="ChEBI" id="CHEBI:57783"/>
        <dbReference type="ChEBI" id="CHEBI:57792"/>
        <dbReference type="ChEBI" id="CHEBI:58262"/>
        <dbReference type="ChEBI" id="CHEBI:58349"/>
        <dbReference type="EC" id="1.1.1.267"/>
    </reaction>
    <physiologicalReaction direction="right-to-left" evidence="8">
        <dbReference type="Rhea" id="RHEA:13719"/>
    </physiologicalReaction>
</comment>
<dbReference type="GO" id="GO:0030604">
    <property type="term" value="F:1-deoxy-D-xylulose-5-phosphate reductoisomerase activity"/>
    <property type="evidence" value="ECO:0007669"/>
    <property type="project" value="UniProtKB-UniRule"/>
</dbReference>
<accession>A0A975J213</accession>
<sequence length="392" mass="41665">MSSPRKRVVLLGSTGSIGTSTLKVARELPERIEIVALAAATNVSKLAEQALETGVKDVALHDASKADELRALLPSDVRIHTGDEGLIALATLSGADIVLIAIVGTAGLHPALAAIEAGKDLAVASKEILVMAGETITEAATKAGVRLLPVDSEHNAIFQCLDGHRGGEKEVSRLILTASGGPFRTWPSEQLASVTPAQALKHPTWDMGPKITIDSATLFNKGLEMIEARWLFGIGMERIDVVVHPQSIIHSMVEFVDGSVLAQLSRTDMCFPIQYALTWPDRVRGGLKPIDFPALAKLEFEAPRDDDFPALTLARRAGLTGGTLPAVYNAANEVAVDAFRAGRLSFPGIWETVRRVMDDHAVNHHATLDAVIAADRWAREAAAEAISAVGAA</sequence>
<feature type="binding site" evidence="9">
    <location>
        <position position="208"/>
    </location>
    <ligand>
        <name>NADPH</name>
        <dbReference type="ChEBI" id="CHEBI:57783"/>
    </ligand>
</feature>
<keyword evidence="6 9" id="KW-0464">Manganese</keyword>
<dbReference type="InterPro" id="IPR036169">
    <property type="entry name" value="DXPR_C_sf"/>
</dbReference>
<comment type="cofactor">
    <cofactor evidence="9">
        <name>Mg(2+)</name>
        <dbReference type="ChEBI" id="CHEBI:18420"/>
    </cofactor>
    <cofactor evidence="9">
        <name>Mn(2+)</name>
        <dbReference type="ChEBI" id="CHEBI:29035"/>
    </cofactor>
</comment>
<dbReference type="InterPro" id="IPR003821">
    <property type="entry name" value="DXP_reductoisomerase"/>
</dbReference>
<evidence type="ECO:0000256" key="9">
    <source>
        <dbReference type="HAMAP-Rule" id="MF_00183"/>
    </source>
</evidence>
<feature type="binding site" evidence="9">
    <location>
        <position position="16"/>
    </location>
    <ligand>
        <name>NADPH</name>
        <dbReference type="ChEBI" id="CHEBI:57783"/>
    </ligand>
</feature>
<dbReference type="FunFam" id="3.40.50.720:FF:000045">
    <property type="entry name" value="1-deoxy-D-xylulose 5-phosphate reductoisomerase"/>
    <property type="match status" value="1"/>
</dbReference>
<keyword evidence="14" id="KW-1185">Reference proteome</keyword>
<gene>
    <name evidence="9" type="primary">dxr</name>
    <name evidence="13" type="ORF">KBB96_06730</name>
</gene>
<evidence type="ECO:0000256" key="7">
    <source>
        <dbReference type="ARBA" id="ARBA00023229"/>
    </source>
</evidence>
<feature type="binding site" evidence="9">
    <location>
        <position position="151"/>
    </location>
    <ligand>
        <name>Mn(2+)</name>
        <dbReference type="ChEBI" id="CHEBI:29035"/>
    </ligand>
</feature>
<dbReference type="PANTHER" id="PTHR30525:SF0">
    <property type="entry name" value="1-DEOXY-D-XYLULOSE 5-PHOSPHATE REDUCTOISOMERASE, CHLOROPLASTIC"/>
    <property type="match status" value="1"/>
</dbReference>
<feature type="binding site" evidence="9">
    <location>
        <position position="179"/>
    </location>
    <ligand>
        <name>1-deoxy-D-xylulose 5-phosphate</name>
        <dbReference type="ChEBI" id="CHEBI:57792"/>
    </ligand>
</feature>
<feature type="binding site" evidence="9">
    <location>
        <position position="152"/>
    </location>
    <ligand>
        <name>1-deoxy-D-xylulose 5-phosphate</name>
        <dbReference type="ChEBI" id="CHEBI:57792"/>
    </ligand>
</feature>
<feature type="binding site" evidence="9">
    <location>
        <position position="153"/>
    </location>
    <ligand>
        <name>Mn(2+)</name>
        <dbReference type="ChEBI" id="CHEBI:29035"/>
    </ligand>
</feature>
<reference evidence="13" key="1">
    <citation type="submission" date="2021-04" db="EMBL/GenBank/DDBJ databases">
        <title>Luteolibacter sp. 32A isolated from the skin of an Anderson's salamander (Ambystoma andersonii).</title>
        <authorList>
            <person name="Spergser J."/>
            <person name="Busse H.-J."/>
        </authorList>
    </citation>
    <scope>NUCLEOTIDE SEQUENCE</scope>
    <source>
        <strain evidence="13">32A</strain>
    </source>
</reference>
<keyword evidence="4 9" id="KW-0521">NADP</keyword>
<name>A0A975J213_9BACT</name>
<evidence type="ECO:0000259" key="10">
    <source>
        <dbReference type="Pfam" id="PF02670"/>
    </source>
</evidence>
<feature type="binding site" evidence="9">
    <location>
        <position position="153"/>
    </location>
    <ligand>
        <name>1-deoxy-D-xylulose 5-phosphate</name>
        <dbReference type="ChEBI" id="CHEBI:57792"/>
    </ligand>
</feature>
<comment type="caution">
    <text evidence="9">Lacks conserved residue(s) required for the propagation of feature annotation.</text>
</comment>
<protein>
    <recommendedName>
        <fullName evidence="9">1-deoxy-D-xylulose 5-phosphate reductoisomerase</fullName>
        <shortName evidence="9">DXP reductoisomerase</shortName>
        <ecNumber evidence="9">1.1.1.267</ecNumber>
    </recommendedName>
    <alternativeName>
        <fullName evidence="9">1-deoxyxylulose-5-phosphate reductoisomerase</fullName>
    </alternativeName>
    <alternativeName>
        <fullName evidence="9">2-C-methyl-D-erythritol 4-phosphate synthase</fullName>
    </alternativeName>
</protein>
<comment type="function">
    <text evidence="9">Catalyzes the NADPH-dependent rearrangement and reduction of 1-deoxy-D-xylulose-5-phosphate (DXP) to 2-C-methyl-D-erythritol 4-phosphate (MEP).</text>
</comment>
<dbReference type="HAMAP" id="MF_00183">
    <property type="entry name" value="DXP_reductoisom"/>
    <property type="match status" value="1"/>
</dbReference>
<evidence type="ECO:0000256" key="4">
    <source>
        <dbReference type="ARBA" id="ARBA00022857"/>
    </source>
</evidence>
<feature type="binding site" evidence="9">
    <location>
        <position position="221"/>
    </location>
    <ligand>
        <name>1-deoxy-D-xylulose 5-phosphate</name>
        <dbReference type="ChEBI" id="CHEBI:57792"/>
    </ligand>
</feature>
<organism evidence="13 14">
    <name type="scientific">Luteolibacter ambystomatis</name>
    <dbReference type="NCBI Taxonomy" id="2824561"/>
    <lineage>
        <taxon>Bacteria</taxon>
        <taxon>Pseudomonadati</taxon>
        <taxon>Verrucomicrobiota</taxon>
        <taxon>Verrucomicrobiia</taxon>
        <taxon>Verrucomicrobiales</taxon>
        <taxon>Verrucomicrobiaceae</taxon>
        <taxon>Luteolibacter</taxon>
    </lineage>
</organism>
<feature type="binding site" evidence="9">
    <location>
        <position position="14"/>
    </location>
    <ligand>
        <name>NADPH</name>
        <dbReference type="ChEBI" id="CHEBI:57783"/>
    </ligand>
</feature>
<evidence type="ECO:0000313" key="13">
    <source>
        <dbReference type="EMBL" id="QUE52582.1"/>
    </source>
</evidence>
<evidence type="ECO:0000256" key="2">
    <source>
        <dbReference type="ARBA" id="ARBA00006825"/>
    </source>
</evidence>
<dbReference type="Gene3D" id="3.40.50.720">
    <property type="entry name" value="NAD(P)-binding Rossmann-like Domain"/>
    <property type="match status" value="1"/>
</dbReference>
<dbReference type="KEGG" id="lamb:KBB96_06730"/>
<feature type="binding site" evidence="9">
    <location>
        <position position="215"/>
    </location>
    <ligand>
        <name>1-deoxy-D-xylulose 5-phosphate</name>
        <dbReference type="ChEBI" id="CHEBI:57792"/>
    </ligand>
</feature>
<feature type="binding site" evidence="9">
    <location>
        <position position="220"/>
    </location>
    <ligand>
        <name>1-deoxy-D-xylulose 5-phosphate</name>
        <dbReference type="ChEBI" id="CHEBI:57792"/>
    </ligand>
</feature>
<evidence type="ECO:0000259" key="11">
    <source>
        <dbReference type="Pfam" id="PF08436"/>
    </source>
</evidence>
<dbReference type="GO" id="GO:0051484">
    <property type="term" value="P:isopentenyl diphosphate biosynthetic process, methylerythritol 4-phosphate pathway involved in terpenoid biosynthetic process"/>
    <property type="evidence" value="ECO:0007669"/>
    <property type="project" value="TreeGrafter"/>
</dbReference>
<evidence type="ECO:0000256" key="5">
    <source>
        <dbReference type="ARBA" id="ARBA00023002"/>
    </source>
</evidence>
<feature type="binding site" evidence="9">
    <location>
        <position position="224"/>
    </location>
    <ligand>
        <name>Mn(2+)</name>
        <dbReference type="ChEBI" id="CHEBI:29035"/>
    </ligand>
</feature>
<feature type="binding site" evidence="9">
    <location>
        <position position="202"/>
    </location>
    <ligand>
        <name>1-deoxy-D-xylulose 5-phosphate</name>
        <dbReference type="ChEBI" id="CHEBI:57792"/>
    </ligand>
</feature>
<evidence type="ECO:0000256" key="1">
    <source>
        <dbReference type="ARBA" id="ARBA00005094"/>
    </source>
</evidence>
<dbReference type="Proteomes" id="UP000676169">
    <property type="component" value="Chromosome"/>
</dbReference>
<dbReference type="NCBIfam" id="TIGR00243">
    <property type="entry name" value="Dxr"/>
    <property type="match status" value="1"/>
</dbReference>
<evidence type="ECO:0000259" key="12">
    <source>
        <dbReference type="Pfam" id="PF13288"/>
    </source>
</evidence>
<feature type="binding site" evidence="9">
    <location>
        <position position="127"/>
    </location>
    <ligand>
        <name>NADPH</name>
        <dbReference type="ChEBI" id="CHEBI:57783"/>
    </ligand>
</feature>
<keyword evidence="7 9" id="KW-0414">Isoprene biosynthesis</keyword>
<feature type="binding site" evidence="9">
    <location>
        <position position="40"/>
    </location>
    <ligand>
        <name>NADPH</name>
        <dbReference type="ChEBI" id="CHEBI:57783"/>
    </ligand>
</feature>
<dbReference type="InterPro" id="IPR013512">
    <property type="entry name" value="DXP_reductoisomerase_N"/>
</dbReference>
<evidence type="ECO:0000313" key="14">
    <source>
        <dbReference type="Proteomes" id="UP000676169"/>
    </source>
</evidence>
<dbReference type="NCBIfam" id="NF009114">
    <property type="entry name" value="PRK12464.1"/>
    <property type="match status" value="1"/>
</dbReference>
<feature type="domain" description="DXP reductoisomerase C-terminal" evidence="12">
    <location>
        <begin position="264"/>
        <end position="380"/>
    </location>
</feature>
<dbReference type="PIRSF" id="PIRSF006205">
    <property type="entry name" value="Dxp_reductismrs"/>
    <property type="match status" value="1"/>
</dbReference>
<evidence type="ECO:0000256" key="3">
    <source>
        <dbReference type="ARBA" id="ARBA00022723"/>
    </source>
</evidence>
<dbReference type="InterPro" id="IPR036291">
    <property type="entry name" value="NAD(P)-bd_dom_sf"/>
</dbReference>
<dbReference type="Pfam" id="PF13288">
    <property type="entry name" value="DXPR_C"/>
    <property type="match status" value="1"/>
</dbReference>
<feature type="binding site" evidence="9">
    <location>
        <position position="42"/>
    </location>
    <ligand>
        <name>NADPH</name>
        <dbReference type="ChEBI" id="CHEBI:57783"/>
    </ligand>
</feature>
<feature type="binding site" evidence="9">
    <location>
        <position position="17"/>
    </location>
    <ligand>
        <name>NADPH</name>
        <dbReference type="ChEBI" id="CHEBI:57783"/>
    </ligand>
</feature>
<dbReference type="PANTHER" id="PTHR30525">
    <property type="entry name" value="1-DEOXY-D-XYLULOSE 5-PHOSPHATE REDUCTOISOMERASE"/>
    <property type="match status" value="1"/>
</dbReference>
<feature type="domain" description="1-deoxy-D-xylulose 5-phosphate reductoisomerase C-terminal" evidence="11">
    <location>
        <begin position="147"/>
        <end position="232"/>
    </location>
</feature>
<evidence type="ECO:0000256" key="6">
    <source>
        <dbReference type="ARBA" id="ARBA00023211"/>
    </source>
</evidence>
<keyword evidence="3 9" id="KW-0479">Metal-binding</keyword>
<dbReference type="RefSeq" id="WP_211633809.1">
    <property type="nucleotide sequence ID" value="NZ_CP073100.1"/>
</dbReference>
<evidence type="ECO:0000256" key="8">
    <source>
        <dbReference type="ARBA" id="ARBA00048543"/>
    </source>
</evidence>
<keyword evidence="9" id="KW-0460">Magnesium</keyword>
<dbReference type="EMBL" id="CP073100">
    <property type="protein sequence ID" value="QUE52582.1"/>
    <property type="molecule type" value="Genomic_DNA"/>
</dbReference>
<proteinExistence type="inferred from homology"/>
<feature type="binding site" evidence="9">
    <location>
        <position position="15"/>
    </location>
    <ligand>
        <name>NADPH</name>
        <dbReference type="ChEBI" id="CHEBI:57783"/>
    </ligand>
</feature>
<dbReference type="GO" id="GO:0070402">
    <property type="term" value="F:NADPH binding"/>
    <property type="evidence" value="ECO:0007669"/>
    <property type="project" value="InterPro"/>
</dbReference>
<dbReference type="Gene3D" id="1.10.1740.10">
    <property type="match status" value="1"/>
</dbReference>
<dbReference type="SUPFAM" id="SSF55347">
    <property type="entry name" value="Glyceraldehyde-3-phosphate dehydrogenase-like, C-terminal domain"/>
    <property type="match status" value="1"/>
</dbReference>
<dbReference type="EC" id="1.1.1.267" evidence="9"/>
<dbReference type="SUPFAM" id="SSF51735">
    <property type="entry name" value="NAD(P)-binding Rossmann-fold domains"/>
    <property type="match status" value="1"/>
</dbReference>